<accession>A0A1A8X2H6</accession>
<reference evidence="3" key="1">
    <citation type="submission" date="2016-05" db="EMBL/GenBank/DDBJ databases">
        <authorList>
            <person name="Naeem Raeece"/>
        </authorList>
    </citation>
    <scope>NUCLEOTIDE SEQUENCE [LARGE SCALE GENOMIC DNA]</scope>
</reference>
<dbReference type="Proteomes" id="UP000078546">
    <property type="component" value="Unassembled WGS sequence"/>
</dbReference>
<dbReference type="AlphaFoldDB" id="A0A1A8X2H6"/>
<dbReference type="Pfam" id="PF08524">
    <property type="entry name" value="rRNA_processing"/>
    <property type="match status" value="1"/>
</dbReference>
<name>A0A1A8X2H6_PLAOA</name>
<proteinExistence type="predicted"/>
<protein>
    <submittedName>
        <fullName evidence="2">Uncharacterized protein</fullName>
    </submittedName>
</protein>
<dbReference type="PANTHER" id="PTHR15657">
    <property type="entry name" value="THYROID TRANSCRIPTION FACTOR 1-ASSOCIATED PROTEIN 26"/>
    <property type="match status" value="1"/>
</dbReference>
<evidence type="ECO:0000313" key="2">
    <source>
        <dbReference type="EMBL" id="SBS98372.1"/>
    </source>
</evidence>
<feature type="compositionally biased region" description="Basic and acidic residues" evidence="1">
    <location>
        <begin position="104"/>
        <end position="119"/>
    </location>
</feature>
<dbReference type="GO" id="GO:0005634">
    <property type="term" value="C:nucleus"/>
    <property type="evidence" value="ECO:0007669"/>
    <property type="project" value="TreeGrafter"/>
</dbReference>
<sequence>MKKKNLFLNKKHIKNKNFLRKKKKYFTDQKFLRKYKKSIQTNEAQTELVKSDPIKNFFFTPVKDAIREEKAETEANHTNETTEYYNKAHHTHSNDNSRGGNSEDDARGVEEKKQGREFNRCSSGDGETTVPGIHMRKKGKKLSIYSKEISLLSRKHEGVLSPQEKQAIFLQKEKERNEKKLIRYKKFKKLNQKTKRGQPIMKNIINHLLLKKI</sequence>
<dbReference type="EMBL" id="FLQV01000831">
    <property type="protein sequence ID" value="SBS98372.1"/>
    <property type="molecule type" value="Genomic_DNA"/>
</dbReference>
<organism evidence="2 3">
    <name type="scientific">Plasmodium ovale curtisi</name>
    <dbReference type="NCBI Taxonomy" id="864141"/>
    <lineage>
        <taxon>Eukaryota</taxon>
        <taxon>Sar</taxon>
        <taxon>Alveolata</taxon>
        <taxon>Apicomplexa</taxon>
        <taxon>Aconoidasida</taxon>
        <taxon>Haemosporida</taxon>
        <taxon>Plasmodiidae</taxon>
        <taxon>Plasmodium</taxon>
        <taxon>Plasmodium (Plasmodium)</taxon>
    </lineage>
</organism>
<dbReference type="PANTHER" id="PTHR15657:SF1">
    <property type="entry name" value="THYROID TRANSCRIPTION FACTOR 1-ASSOCIATED PROTEIN 26"/>
    <property type="match status" value="1"/>
</dbReference>
<evidence type="ECO:0000256" key="1">
    <source>
        <dbReference type="SAM" id="MobiDB-lite"/>
    </source>
</evidence>
<dbReference type="InterPro" id="IPR013730">
    <property type="entry name" value="Fyv7/TAP26"/>
</dbReference>
<evidence type="ECO:0000313" key="3">
    <source>
        <dbReference type="Proteomes" id="UP000078546"/>
    </source>
</evidence>
<gene>
    <name evidence="2" type="ORF">POVCU1_045640</name>
</gene>
<feature type="region of interest" description="Disordered" evidence="1">
    <location>
        <begin position="71"/>
        <end position="132"/>
    </location>
</feature>